<accession>A0A5B8MDA3</accession>
<dbReference type="Pfam" id="PF00612">
    <property type="entry name" value="IQ"/>
    <property type="match status" value="1"/>
</dbReference>
<dbReference type="InterPro" id="IPR016024">
    <property type="entry name" value="ARM-type_fold"/>
</dbReference>
<reference evidence="1 2" key="1">
    <citation type="submission" date="2018-07" db="EMBL/GenBank/DDBJ databases">
        <title>The complete nuclear genome of the prasinophyte Chloropicon primus (CCMP1205).</title>
        <authorList>
            <person name="Pombert J.-F."/>
            <person name="Otis C."/>
            <person name="Turmel M."/>
            <person name="Lemieux C."/>
        </authorList>
    </citation>
    <scope>NUCLEOTIDE SEQUENCE [LARGE SCALE GENOMIC DNA]</scope>
    <source>
        <strain evidence="1 2">CCMP1205</strain>
    </source>
</reference>
<name>A0A5B8MDA3_9CHLO</name>
<dbReference type="EMBL" id="CP031034">
    <property type="protein sequence ID" value="QDZ18211.1"/>
    <property type="molecule type" value="Genomic_DNA"/>
</dbReference>
<dbReference type="Gene3D" id="1.25.10.10">
    <property type="entry name" value="Leucine-rich Repeat Variant"/>
    <property type="match status" value="1"/>
</dbReference>
<dbReference type="Gene3D" id="1.20.5.190">
    <property type="match status" value="1"/>
</dbReference>
<gene>
    <name evidence="1" type="ORF">A3770_01p07290</name>
</gene>
<evidence type="ECO:0000313" key="2">
    <source>
        <dbReference type="Proteomes" id="UP000316726"/>
    </source>
</evidence>
<evidence type="ECO:0000313" key="1">
    <source>
        <dbReference type="EMBL" id="QDZ18211.1"/>
    </source>
</evidence>
<dbReference type="SMART" id="SM00015">
    <property type="entry name" value="IQ"/>
    <property type="match status" value="1"/>
</dbReference>
<proteinExistence type="predicted"/>
<dbReference type="Proteomes" id="UP000316726">
    <property type="component" value="Chromosome 1"/>
</dbReference>
<dbReference type="AlphaFoldDB" id="A0A5B8MDA3"/>
<sequence>MKSFQQSAVAPDQLLALVDPFLFSNSSEVKRDALHGLASLAKTEENKENIGNVGGVSALASLIFGMYQGGNQGNRMKTIGSSSSSFATERTARKKEKNHVNQPDMIRIAAETLSNLLTHPSNQEKFFLMQGIEKSIELCFLSTKSSIKRALTKILFHLTNSNSRNRKLVLEARGSQGVFKLLSKVDEDNNVACFMILKKLSSEADLVHKWEEDIIQKLTGCLRHDYGTKCCAIIALTIANIMEASSNIEGSEQELFKEILFLLDTYNHVEDVVSSALHCLSVLFKKGSSFDAMVGSESLEPLNRALNFQVYIRNYGNCKKIIESILGALDTASVSHFTTSPLYIENLITFVKTAWKKDVRSLAGKLLREIMYKVRDEDLKVMHSYGILSILLEGTDTTTSLVALEILAMLSSNQKCFDFCIENATTIVPKIDEMSDSSKLESVLHQPAVSAFLLRLLEHDDIEKFLLYEEAFGYTYLRCLHIQKDSKAVGSAKRLNSKLEKDPESLLAQLVTERDQAMYELDEEDIFERSRSATRIQSHWRGYKTRKSVNTIRNKAAKGKK</sequence>
<organism evidence="1 2">
    <name type="scientific">Chloropicon primus</name>
    <dbReference type="NCBI Taxonomy" id="1764295"/>
    <lineage>
        <taxon>Eukaryota</taxon>
        <taxon>Viridiplantae</taxon>
        <taxon>Chlorophyta</taxon>
        <taxon>Chloropicophyceae</taxon>
        <taxon>Chloropicales</taxon>
        <taxon>Chloropicaceae</taxon>
        <taxon>Chloropicon</taxon>
    </lineage>
</organism>
<dbReference type="InterPro" id="IPR011989">
    <property type="entry name" value="ARM-like"/>
</dbReference>
<dbReference type="InterPro" id="IPR000048">
    <property type="entry name" value="IQ_motif_EF-hand-BS"/>
</dbReference>
<dbReference type="CDD" id="cd23767">
    <property type="entry name" value="IQCD"/>
    <property type="match status" value="1"/>
</dbReference>
<keyword evidence="2" id="KW-1185">Reference proteome</keyword>
<dbReference type="SUPFAM" id="SSF48371">
    <property type="entry name" value="ARM repeat"/>
    <property type="match status" value="1"/>
</dbReference>
<protein>
    <submittedName>
        <fullName evidence="1">Uncharacterized protein</fullName>
    </submittedName>
</protein>
<dbReference type="PROSITE" id="PS50096">
    <property type="entry name" value="IQ"/>
    <property type="match status" value="1"/>
</dbReference>